<name>A0ABY3X4S8_9GAMM</name>
<dbReference type="Proteomes" id="UP000829542">
    <property type="component" value="Chromosome"/>
</dbReference>
<dbReference type="EMBL" id="CP093379">
    <property type="protein sequence ID" value="UNM96910.1"/>
    <property type="molecule type" value="Genomic_DNA"/>
</dbReference>
<keyword evidence="5" id="KW-1185">Reference proteome</keyword>
<dbReference type="InterPro" id="IPR002168">
    <property type="entry name" value="Lipase_GDXG_HIS_AS"/>
</dbReference>
<dbReference type="InterPro" id="IPR013094">
    <property type="entry name" value="AB_hydrolase_3"/>
</dbReference>
<dbReference type="PROSITE" id="PS01173">
    <property type="entry name" value="LIPASE_GDXG_HIS"/>
    <property type="match status" value="1"/>
</dbReference>
<dbReference type="SUPFAM" id="SSF53474">
    <property type="entry name" value="alpha/beta-Hydrolases"/>
    <property type="match status" value="1"/>
</dbReference>
<keyword evidence="2 4" id="KW-0378">Hydrolase</keyword>
<protein>
    <submittedName>
        <fullName evidence="4">Alpha/beta hydrolase</fullName>
    </submittedName>
</protein>
<evidence type="ECO:0000256" key="2">
    <source>
        <dbReference type="ARBA" id="ARBA00022801"/>
    </source>
</evidence>
<accession>A0ABY3X4S8</accession>
<evidence type="ECO:0000256" key="1">
    <source>
        <dbReference type="ARBA" id="ARBA00010515"/>
    </source>
</evidence>
<dbReference type="PANTHER" id="PTHR48081:SF8">
    <property type="entry name" value="ALPHA_BETA HYDROLASE FOLD-3 DOMAIN-CONTAINING PROTEIN-RELATED"/>
    <property type="match status" value="1"/>
</dbReference>
<proteinExistence type="inferred from homology"/>
<dbReference type="Gene3D" id="3.40.50.1820">
    <property type="entry name" value="alpha/beta hydrolase"/>
    <property type="match status" value="1"/>
</dbReference>
<sequence length="315" mass="35537">MTKIDKDTQNLLDIFKANGGKSFEALSVKKSREAYLQNDSARLDKVSIQTIYDQEITTKDQYKIKLRIYEPREEVSKNNQSAAIIFIHGGGWVVGNLETHDSICRMVSKQTNLPIIAIDYRLAPEFPFPCALSDCLDSLKFIAENTHTLKINPNKLIIMGDSAGGNLATVIAHQFNQMPTYTITSEILFYPVTTMITDNASYQRIAEGYPLSAQTMHWFINKYVTDNTDLYNPQLSPLYNEEINNAIKSFIVTAGLDPLCDEGVLYAKKLICNGNYVEFHHLPNTIHGIITTAKAINLGKQYLSRACDFILEHQQ</sequence>
<dbReference type="GO" id="GO:0016787">
    <property type="term" value="F:hydrolase activity"/>
    <property type="evidence" value="ECO:0007669"/>
    <property type="project" value="UniProtKB-KW"/>
</dbReference>
<dbReference type="Pfam" id="PF07859">
    <property type="entry name" value="Abhydrolase_3"/>
    <property type="match status" value="1"/>
</dbReference>
<dbReference type="InterPro" id="IPR050300">
    <property type="entry name" value="GDXG_lipolytic_enzyme"/>
</dbReference>
<organism evidence="4 5">
    <name type="scientific">Ignatzschineria rhizosphaerae</name>
    <dbReference type="NCBI Taxonomy" id="2923279"/>
    <lineage>
        <taxon>Bacteria</taxon>
        <taxon>Pseudomonadati</taxon>
        <taxon>Pseudomonadota</taxon>
        <taxon>Gammaproteobacteria</taxon>
        <taxon>Cardiobacteriales</taxon>
        <taxon>Ignatzschineriaceae</taxon>
        <taxon>Ignatzschineria</taxon>
    </lineage>
</organism>
<dbReference type="PANTHER" id="PTHR48081">
    <property type="entry name" value="AB HYDROLASE SUPERFAMILY PROTEIN C4A8.06C"/>
    <property type="match status" value="1"/>
</dbReference>
<evidence type="ECO:0000259" key="3">
    <source>
        <dbReference type="Pfam" id="PF07859"/>
    </source>
</evidence>
<gene>
    <name evidence="4" type="ORF">MMG00_03395</name>
</gene>
<evidence type="ECO:0000313" key="4">
    <source>
        <dbReference type="EMBL" id="UNM96910.1"/>
    </source>
</evidence>
<comment type="similarity">
    <text evidence="1">Belongs to the 'GDXG' lipolytic enzyme family.</text>
</comment>
<dbReference type="InterPro" id="IPR029058">
    <property type="entry name" value="AB_hydrolase_fold"/>
</dbReference>
<evidence type="ECO:0000313" key="5">
    <source>
        <dbReference type="Proteomes" id="UP000829542"/>
    </source>
</evidence>
<reference evidence="4 5" key="1">
    <citation type="submission" date="2022-03" db="EMBL/GenBank/DDBJ databases">
        <title>Ignatzschineria rhizosphaerae HR5S32.</title>
        <authorList>
            <person name="Sun J.Q."/>
            <person name="Feng J.Y."/>
        </authorList>
    </citation>
    <scope>NUCLEOTIDE SEQUENCE [LARGE SCALE GENOMIC DNA]</scope>
    <source>
        <strain evidence="4 5">HR5S32</strain>
    </source>
</reference>
<dbReference type="RefSeq" id="WP_242151412.1">
    <property type="nucleotide sequence ID" value="NZ_CP093379.1"/>
</dbReference>
<feature type="domain" description="Alpha/beta hydrolase fold-3" evidence="3">
    <location>
        <begin position="84"/>
        <end position="290"/>
    </location>
</feature>